<proteinExistence type="predicted"/>
<organism evidence="3 4">
    <name type="scientific">Clostridium moutaii</name>
    <dbReference type="NCBI Taxonomy" id="3240932"/>
    <lineage>
        <taxon>Bacteria</taxon>
        <taxon>Bacillati</taxon>
        <taxon>Bacillota</taxon>
        <taxon>Clostridia</taxon>
        <taxon>Eubacteriales</taxon>
        <taxon>Clostridiaceae</taxon>
        <taxon>Clostridium</taxon>
    </lineage>
</organism>
<dbReference type="InterPro" id="IPR040538">
    <property type="entry name" value="Cch_HTH"/>
</dbReference>
<feature type="domain" description="DUF927" evidence="1">
    <location>
        <begin position="23"/>
        <end position="265"/>
    </location>
</feature>
<sequence length="542" mass="62039">MDKKNKILSENKLKNENHDNSIVKLVNVNKNIDTDEYSAILEFDFKGYKNNLEVIRSSYLTKKEIIKMQDYGMDVTEANASEIIRNLQLQEKEAPITLVHSALGFGIFDNKIIFKHFSGINISSHYNEDLDIEPKGKYDVWYKMVSDYVVGNVYLETILTIGFSSAIVGLMGFTSSFDSILVHLCGDSTAGKTTAAMLAISIWGNPSTKINNGLSNTWNSTENAMFNNVIGNHGLAVLFDEVSMIDVNDFTKFIYKIVGNRDKKRLDKDLNIDDTGTWASTFISTGEFSLLEKSKKNTGAKLRIINFDNVSWTMNAESAEIIQKTILKNYGHAGIKFVESLIDKVDISKLNEELKKVRNKIIMEMENKKIIDKYSNRRSWKYAVLVYTASKVNEFLNISIDVEKVCDFLLENESQSIEGREMDKVAFDYFLEQVNINYKKFLKSDLLYDDSKNTSYEIMGKINILDNEKYNEICIPVNLFKKIMKDGGFEDHKIVLKKWKKSGILDCESDRYTRKRKLFKNGGYISVYVIKINKDECTGNIE</sequence>
<evidence type="ECO:0000259" key="1">
    <source>
        <dbReference type="Pfam" id="PF06048"/>
    </source>
</evidence>
<gene>
    <name evidence="3" type="ORF">AB8U03_17360</name>
</gene>
<keyword evidence="4" id="KW-1185">Reference proteome</keyword>
<evidence type="ECO:0000259" key="2">
    <source>
        <dbReference type="Pfam" id="PF18662"/>
    </source>
</evidence>
<name>A0ABV4BT04_9CLOT</name>
<dbReference type="Proteomes" id="UP001564657">
    <property type="component" value="Unassembled WGS sequence"/>
</dbReference>
<accession>A0ABV4BT04</accession>
<comment type="caution">
    <text evidence="3">The sequence shown here is derived from an EMBL/GenBank/DDBJ whole genome shotgun (WGS) entry which is preliminary data.</text>
</comment>
<protein>
    <submittedName>
        <fullName evidence="3">DUF927 domain-containing protein</fullName>
    </submittedName>
</protein>
<feature type="domain" description="Cch helix turn helix" evidence="2">
    <location>
        <begin position="422"/>
        <end position="534"/>
    </location>
</feature>
<evidence type="ECO:0000313" key="4">
    <source>
        <dbReference type="Proteomes" id="UP001564657"/>
    </source>
</evidence>
<dbReference type="EMBL" id="JBGEWD010000030">
    <property type="protein sequence ID" value="MEY8001922.1"/>
    <property type="molecule type" value="Genomic_DNA"/>
</dbReference>
<dbReference type="InterPro" id="IPR009270">
    <property type="entry name" value="DUF927"/>
</dbReference>
<dbReference type="Pfam" id="PF06048">
    <property type="entry name" value="DUF927"/>
    <property type="match status" value="1"/>
</dbReference>
<evidence type="ECO:0000313" key="3">
    <source>
        <dbReference type="EMBL" id="MEY8001922.1"/>
    </source>
</evidence>
<dbReference type="Pfam" id="PF18662">
    <property type="entry name" value="HTH_56"/>
    <property type="match status" value="1"/>
</dbReference>
<reference evidence="3 4" key="1">
    <citation type="submission" date="2024-08" db="EMBL/GenBank/DDBJ databases">
        <title>Clostridium lapicellarii sp. nov., and Clostridium renhuaiense sp. nov., two species isolated from the mud in a fermentation cellar used for producing sauce-flavour Chinese liquors.</title>
        <authorList>
            <person name="Yang F."/>
            <person name="Wang H."/>
            <person name="Chen L.Q."/>
            <person name="Zhou N."/>
            <person name="Lu J.J."/>
            <person name="Pu X.X."/>
            <person name="Wan B."/>
            <person name="Wang L."/>
            <person name="Liu S.J."/>
        </authorList>
    </citation>
    <scope>NUCLEOTIDE SEQUENCE [LARGE SCALE GENOMIC DNA]</scope>
    <source>
        <strain evidence="3 4">MT-5</strain>
    </source>
</reference>
<dbReference type="RefSeq" id="WP_369705815.1">
    <property type="nucleotide sequence ID" value="NZ_JBGEWD010000030.1"/>
</dbReference>